<evidence type="ECO:0000256" key="1">
    <source>
        <dbReference type="SAM" id="Phobius"/>
    </source>
</evidence>
<feature type="transmembrane region" description="Helical" evidence="1">
    <location>
        <begin position="136"/>
        <end position="157"/>
    </location>
</feature>
<proteinExistence type="predicted"/>
<keyword evidence="3" id="KW-1185">Reference proteome</keyword>
<dbReference type="AlphaFoldDB" id="A0A9N8N2F1"/>
<evidence type="ECO:0000313" key="2">
    <source>
        <dbReference type="EMBL" id="CAE6943065.1"/>
    </source>
</evidence>
<comment type="caution">
    <text evidence="2">The sequence shown here is derived from an EMBL/GenBank/DDBJ whole genome shotgun (WGS) entry which is preliminary data.</text>
</comment>
<feature type="transmembrane region" description="Helical" evidence="1">
    <location>
        <begin position="111"/>
        <end position="130"/>
    </location>
</feature>
<name>A0A9N8N2F1_9BURK</name>
<evidence type="ECO:0000313" key="3">
    <source>
        <dbReference type="Proteomes" id="UP000675121"/>
    </source>
</evidence>
<accession>A0A9N8N2F1</accession>
<sequence>MAGVARSARLPTIQPLLSTGRNWPNPEIRGRLEHRDPWLKAELPQTTHKGHPIVRITDIRFIISAMIEPSAAMNQDSVLPHPSAVRATVAYLLSVTAATTYIIASRFPHVIVQRALGGLLYPLWQTLLVLLSDCGLIGVIWLPAAFFSALPCVLLNLLASRYRIRNPFFYVFVGCGLAVLAVTPVISATSGWTWYTDPPNPPPPPTFWQEFHSIANVFAVAGAIAGLTYWFAAGRHFRRKYNLTDSK</sequence>
<gene>
    <name evidence="2" type="ORF">R70211_05809</name>
</gene>
<keyword evidence="1" id="KW-1133">Transmembrane helix</keyword>
<dbReference type="Proteomes" id="UP000675121">
    <property type="component" value="Unassembled WGS sequence"/>
</dbReference>
<dbReference type="EMBL" id="CAJNAS010000019">
    <property type="protein sequence ID" value="CAE6943065.1"/>
    <property type="molecule type" value="Genomic_DNA"/>
</dbReference>
<feature type="transmembrane region" description="Helical" evidence="1">
    <location>
        <begin position="214"/>
        <end position="232"/>
    </location>
</feature>
<keyword evidence="1" id="KW-0472">Membrane</keyword>
<protein>
    <submittedName>
        <fullName evidence="2">Uncharacterized protein</fullName>
    </submittedName>
</protein>
<keyword evidence="1" id="KW-0812">Transmembrane</keyword>
<organism evidence="2 3">
    <name type="scientific">Paraburkholderia domus</name>
    <dbReference type="NCBI Taxonomy" id="2793075"/>
    <lineage>
        <taxon>Bacteria</taxon>
        <taxon>Pseudomonadati</taxon>
        <taxon>Pseudomonadota</taxon>
        <taxon>Betaproteobacteria</taxon>
        <taxon>Burkholderiales</taxon>
        <taxon>Burkholderiaceae</taxon>
        <taxon>Paraburkholderia</taxon>
    </lineage>
</organism>
<feature type="transmembrane region" description="Helical" evidence="1">
    <location>
        <begin position="169"/>
        <end position="194"/>
    </location>
</feature>
<reference evidence="2" key="1">
    <citation type="submission" date="2021-02" db="EMBL/GenBank/DDBJ databases">
        <authorList>
            <person name="Vanwijnsberghe S."/>
        </authorList>
    </citation>
    <scope>NUCLEOTIDE SEQUENCE</scope>
    <source>
        <strain evidence="2">R-70211</strain>
    </source>
</reference>